<protein>
    <submittedName>
        <fullName evidence="2">Uncharacterized protein</fullName>
    </submittedName>
</protein>
<name>A0A7J6T9I8_PEROL</name>
<reference evidence="2 3" key="1">
    <citation type="submission" date="2020-04" db="EMBL/GenBank/DDBJ databases">
        <title>Perkinsus olseni comparative genomics.</title>
        <authorList>
            <person name="Bogema D.R."/>
        </authorList>
    </citation>
    <scope>NUCLEOTIDE SEQUENCE [LARGE SCALE GENOMIC DNA]</scope>
    <source>
        <strain evidence="2">ATCC PRA-205</strain>
    </source>
</reference>
<sequence length="289" mass="32117">MMPDPATGLCKSDEWKSYFAFTKKRIGEMVDKAFAEYEGEEDEKAPPERLKGSLSGTTAGVPHVKAIGDATGGKIVEREDEEKEDSFGGVKGRLSGGRGISYRELLGKVVDDAIEKEFAEGDDEGEMAPEQKLNFLPMLFKEDTLVGDGVLSNGLYVADVRANSGKVGILVVELMASLNAPRLELRYQAERCAPEWSGVLLLSPFYSPRGKWYRVASRGVDMMLSRMQKSFERSGMALDGRNFTHLTMFIGKDTLDQRDDDGKLYIDFARKGGVHGDYYRIVLEASRRE</sequence>
<dbReference type="AlphaFoldDB" id="A0A7J6T9I8"/>
<evidence type="ECO:0000313" key="2">
    <source>
        <dbReference type="EMBL" id="KAF4741939.1"/>
    </source>
</evidence>
<feature type="region of interest" description="Disordered" evidence="1">
    <location>
        <begin position="37"/>
        <end position="63"/>
    </location>
</feature>
<proteinExistence type="predicted"/>
<evidence type="ECO:0000256" key="1">
    <source>
        <dbReference type="SAM" id="MobiDB-lite"/>
    </source>
</evidence>
<evidence type="ECO:0000313" key="3">
    <source>
        <dbReference type="Proteomes" id="UP000574390"/>
    </source>
</evidence>
<dbReference type="Proteomes" id="UP000574390">
    <property type="component" value="Unassembled WGS sequence"/>
</dbReference>
<gene>
    <name evidence="2" type="ORF">FOZ62_020771</name>
</gene>
<accession>A0A7J6T9I8</accession>
<comment type="caution">
    <text evidence="2">The sequence shown here is derived from an EMBL/GenBank/DDBJ whole genome shotgun (WGS) entry which is preliminary data.</text>
</comment>
<organism evidence="2 3">
    <name type="scientific">Perkinsus olseni</name>
    <name type="common">Perkinsus atlanticus</name>
    <dbReference type="NCBI Taxonomy" id="32597"/>
    <lineage>
        <taxon>Eukaryota</taxon>
        <taxon>Sar</taxon>
        <taxon>Alveolata</taxon>
        <taxon>Perkinsozoa</taxon>
        <taxon>Perkinsea</taxon>
        <taxon>Perkinsida</taxon>
        <taxon>Perkinsidae</taxon>
        <taxon>Perkinsus</taxon>
    </lineage>
</organism>
<dbReference type="EMBL" id="JABANM010008836">
    <property type="protein sequence ID" value="KAF4741939.1"/>
    <property type="molecule type" value="Genomic_DNA"/>
</dbReference>